<dbReference type="InterPro" id="IPR038461">
    <property type="entry name" value="Schlafen_AlbA_2_dom_sf"/>
</dbReference>
<gene>
    <name evidence="2" type="ORF">PN497_23005</name>
</gene>
<dbReference type="InterPro" id="IPR007421">
    <property type="entry name" value="Schlafen_AlbA_2_dom"/>
</dbReference>
<name>A0ABT4ZXP9_9CYAN</name>
<feature type="domain" description="Schlafen AlbA-2" evidence="1">
    <location>
        <begin position="21"/>
        <end position="141"/>
    </location>
</feature>
<dbReference type="EMBL" id="JAQMTI010000293">
    <property type="protein sequence ID" value="MDB9444197.1"/>
    <property type="molecule type" value="Genomic_DNA"/>
</dbReference>
<sequence length="465" mass="53544">MSFNVKNVMYKDYIRILQRQESHFLDMKAIDIKPSRLSQTISAFANAEGGEIYLGIAEKTTTENGKQEKIRYWEGFKKQEDANNFITTIDNLFTTEEGCDYEFLSFSNKGLVLHIEIPKTKSLIRASDKDVFLRRNAENKRQSEEGIITILYNKGIESFENQTVSNAEIEELTESNSMLNFIKNNGIISEPLQFLTKQKLIRKDLPTVCGILLFSELPQAIIPKHCGIKIYRYKTTDDEGIRESLAFNPITIEGEIYSQIKSAVEKTKEIVESIPKLSDCGLEKVTYPPETLHEIITNAVLHRDYSRTDDIHIRIFDNRIEVESPGKLPGHITVNNILDERSSRNGNLVRIIYKFPDPPNKDIGEGLNTAFRAMKMLGLKQPKIEEKEHSVIVYIRHELLASSEEIILEYLNKHDQITLFTIKRLCHFKTDYDCRKTIKGLTERNLISRVENTKGKNTAYRRVKA</sequence>
<reference evidence="2 3" key="1">
    <citation type="submission" date="2023-01" db="EMBL/GenBank/DDBJ databases">
        <title>Genomes from the Australian National Cyanobacteria Reference Collection.</title>
        <authorList>
            <person name="Willis A."/>
            <person name="Lee E.M.F."/>
        </authorList>
    </citation>
    <scope>NUCLEOTIDE SEQUENCE [LARGE SCALE GENOMIC DNA]</scope>
    <source>
        <strain evidence="2 3">CS-549</strain>
    </source>
</reference>
<comment type="caution">
    <text evidence="2">The sequence shown here is derived from an EMBL/GenBank/DDBJ whole genome shotgun (WGS) entry which is preliminary data.</text>
</comment>
<proteinExistence type="predicted"/>
<dbReference type="Pfam" id="PF13749">
    <property type="entry name" value="HATPase_c_4"/>
    <property type="match status" value="1"/>
</dbReference>
<protein>
    <submittedName>
        <fullName evidence="2">DNA binding domain-containing protein</fullName>
    </submittedName>
</protein>
<keyword evidence="3" id="KW-1185">Reference proteome</keyword>
<dbReference type="Proteomes" id="UP001211711">
    <property type="component" value="Unassembled WGS sequence"/>
</dbReference>
<dbReference type="Gene3D" id="3.30.950.30">
    <property type="entry name" value="Schlafen, AAA domain"/>
    <property type="match status" value="1"/>
</dbReference>
<evidence type="ECO:0000313" key="2">
    <source>
        <dbReference type="EMBL" id="MDB9444197.1"/>
    </source>
</evidence>
<dbReference type="Gene3D" id="3.30.565.60">
    <property type="match status" value="1"/>
</dbReference>
<accession>A0ABT4ZXP9</accession>
<dbReference type="InterPro" id="IPR038475">
    <property type="entry name" value="RecG_C_sf"/>
</dbReference>
<organism evidence="2 3">
    <name type="scientific">Sphaerospermopsis kisseleviana CS-549</name>
    <dbReference type="NCBI Taxonomy" id="3021783"/>
    <lineage>
        <taxon>Bacteria</taxon>
        <taxon>Bacillati</taxon>
        <taxon>Cyanobacteriota</taxon>
        <taxon>Cyanophyceae</taxon>
        <taxon>Nostocales</taxon>
        <taxon>Aphanizomenonaceae</taxon>
        <taxon>Sphaerospermopsis</taxon>
        <taxon>Sphaerospermopsis kisseleviana</taxon>
    </lineage>
</organism>
<dbReference type="Pfam" id="PF04326">
    <property type="entry name" value="SLFN_AlbA_2"/>
    <property type="match status" value="1"/>
</dbReference>
<dbReference type="PANTHER" id="PTHR30595:SF6">
    <property type="entry name" value="SCHLAFEN ALBA-2 DOMAIN-CONTAINING PROTEIN"/>
    <property type="match status" value="1"/>
</dbReference>
<dbReference type="PANTHER" id="PTHR30595">
    <property type="entry name" value="GLPR-RELATED TRANSCRIPTIONAL REPRESSOR"/>
    <property type="match status" value="1"/>
</dbReference>
<evidence type="ECO:0000313" key="3">
    <source>
        <dbReference type="Proteomes" id="UP001211711"/>
    </source>
</evidence>
<dbReference type="RefSeq" id="WP_096567500.1">
    <property type="nucleotide sequence ID" value="NZ_JAQMTI010000293.1"/>
</dbReference>
<evidence type="ECO:0000259" key="1">
    <source>
        <dbReference type="Pfam" id="PF04326"/>
    </source>
</evidence>